<feature type="transmembrane region" description="Helical" evidence="5">
    <location>
        <begin position="28"/>
        <end position="47"/>
    </location>
</feature>
<accession>A0ABQ0DIV9</accession>
<keyword evidence="3 5" id="KW-1133">Transmembrane helix</keyword>
<comment type="caution">
    <text evidence="6">The sequence shown here is derived from an EMBL/GenBank/DDBJ whole genome shotgun (WGS) entry which is preliminary data.</text>
</comment>
<keyword evidence="4 5" id="KW-0472">Membrane</keyword>
<keyword evidence="2 5" id="KW-0812">Transmembrane</keyword>
<feature type="transmembrane region" description="Helical" evidence="5">
    <location>
        <begin position="59"/>
        <end position="81"/>
    </location>
</feature>
<dbReference type="EMBL" id="BAAFRS010000121">
    <property type="protein sequence ID" value="GAB1222795.1"/>
    <property type="molecule type" value="Genomic_DNA"/>
</dbReference>
<evidence type="ECO:0000256" key="5">
    <source>
        <dbReference type="SAM" id="Phobius"/>
    </source>
</evidence>
<organism evidence="6 7">
    <name type="scientific">Entamoeba nuttalli</name>
    <dbReference type="NCBI Taxonomy" id="412467"/>
    <lineage>
        <taxon>Eukaryota</taxon>
        <taxon>Amoebozoa</taxon>
        <taxon>Evosea</taxon>
        <taxon>Archamoebae</taxon>
        <taxon>Mastigamoebida</taxon>
        <taxon>Entamoebidae</taxon>
        <taxon>Entamoeba</taxon>
    </lineage>
</organism>
<evidence type="ECO:0000256" key="2">
    <source>
        <dbReference type="ARBA" id="ARBA00022692"/>
    </source>
</evidence>
<evidence type="ECO:0000256" key="3">
    <source>
        <dbReference type="ARBA" id="ARBA00022989"/>
    </source>
</evidence>
<dbReference type="Proteomes" id="UP001628156">
    <property type="component" value="Unassembled WGS sequence"/>
</dbReference>
<dbReference type="PANTHER" id="PTHR36460">
    <property type="entry name" value="UPF0132 DOMAIN PROTEIN (AFU_ORTHOLOGUE AFUA_3G10255)"/>
    <property type="match status" value="1"/>
</dbReference>
<evidence type="ECO:0000313" key="7">
    <source>
        <dbReference type="Proteomes" id="UP001628156"/>
    </source>
</evidence>
<gene>
    <name evidence="6" type="ORF">ENUP19_0121G0153</name>
</gene>
<feature type="transmembrane region" description="Helical" evidence="5">
    <location>
        <begin position="87"/>
        <end position="109"/>
    </location>
</feature>
<evidence type="ECO:0000256" key="1">
    <source>
        <dbReference type="ARBA" id="ARBA00004141"/>
    </source>
</evidence>
<dbReference type="InterPro" id="IPR019109">
    <property type="entry name" value="MamF_MmsF"/>
</dbReference>
<name>A0ABQ0DIV9_9EUKA</name>
<evidence type="ECO:0000256" key="4">
    <source>
        <dbReference type="ARBA" id="ARBA00023136"/>
    </source>
</evidence>
<evidence type="ECO:0000313" key="6">
    <source>
        <dbReference type="EMBL" id="GAB1222795.1"/>
    </source>
</evidence>
<comment type="subcellular location">
    <subcellularLocation>
        <location evidence="1">Membrane</location>
        <topology evidence="1">Multi-pass membrane protein</topology>
    </subcellularLocation>
</comment>
<reference evidence="6 7" key="1">
    <citation type="journal article" date="2019" name="PLoS Negl. Trop. Dis.">
        <title>Whole genome sequencing of Entamoeba nuttalli reveals mammalian host-related molecular signatures and a novel octapeptide-repeat surface protein.</title>
        <authorList>
            <person name="Tanaka M."/>
            <person name="Makiuchi T."/>
            <person name="Komiyama T."/>
            <person name="Shiina T."/>
            <person name="Osaki K."/>
            <person name="Tachibana H."/>
        </authorList>
    </citation>
    <scope>NUCLEOTIDE SEQUENCE [LARGE SCALE GENOMIC DNA]</scope>
    <source>
        <strain evidence="6 7">P19-061405</strain>
    </source>
</reference>
<sequence length="132" mass="14769">MSDPFNDYSQNAQTTDNQSTTLSCSVPVLSLLATVFGWVGGIIIFFLEKQNVYVRAVALQSFIINGIVFMVALFCLCFYWAGLFFVICFWIMFVITIAVIVVLAVIAFIKSKSGDFIGIPFLDRWILSIANQ</sequence>
<dbReference type="PANTHER" id="PTHR36460:SF1">
    <property type="entry name" value="UPF0132 DOMAIN PROTEIN (AFU_ORTHOLOGUE AFUA_3G10255)"/>
    <property type="match status" value="1"/>
</dbReference>
<proteinExistence type="predicted"/>
<dbReference type="Pfam" id="PF09685">
    <property type="entry name" value="MamF_MmsF"/>
    <property type="match status" value="1"/>
</dbReference>
<keyword evidence="7" id="KW-1185">Reference proteome</keyword>
<evidence type="ECO:0008006" key="8">
    <source>
        <dbReference type="Google" id="ProtNLM"/>
    </source>
</evidence>
<protein>
    <recommendedName>
        <fullName evidence="8">DUF4870 domain-containing protein</fullName>
    </recommendedName>
</protein>